<feature type="compositionally biased region" description="Basic and acidic residues" evidence="1">
    <location>
        <begin position="79"/>
        <end position="94"/>
    </location>
</feature>
<evidence type="ECO:0000256" key="1">
    <source>
        <dbReference type="SAM" id="MobiDB-lite"/>
    </source>
</evidence>
<organism evidence="2">
    <name type="scientific">marine sediment metagenome</name>
    <dbReference type="NCBI Taxonomy" id="412755"/>
    <lineage>
        <taxon>unclassified sequences</taxon>
        <taxon>metagenomes</taxon>
        <taxon>ecological metagenomes</taxon>
    </lineage>
</organism>
<dbReference type="EMBL" id="LAZR01005636">
    <property type="protein sequence ID" value="KKM98324.1"/>
    <property type="molecule type" value="Genomic_DNA"/>
</dbReference>
<accession>A0A0F9LT69</accession>
<dbReference type="AlphaFoldDB" id="A0A0F9LT69"/>
<sequence length="121" mass="13349">MMKNELETFRQMIQKQAFAEDNDQYCGILSFCITPDGKVIQYARLIGEDVLLEAPEKVLQFLGDDMMHNFQTKLRALPDTKAESGEDGGLKQKADVNANVTESLDSGADSGEDLWVSEGGS</sequence>
<comment type="caution">
    <text evidence="2">The sequence shown here is derived from an EMBL/GenBank/DDBJ whole genome shotgun (WGS) entry which is preliminary data.</text>
</comment>
<reference evidence="2" key="1">
    <citation type="journal article" date="2015" name="Nature">
        <title>Complex archaea that bridge the gap between prokaryotes and eukaryotes.</title>
        <authorList>
            <person name="Spang A."/>
            <person name="Saw J.H."/>
            <person name="Jorgensen S.L."/>
            <person name="Zaremba-Niedzwiedzka K."/>
            <person name="Martijn J."/>
            <person name="Lind A.E."/>
            <person name="van Eijk R."/>
            <person name="Schleper C."/>
            <person name="Guy L."/>
            <person name="Ettema T.J."/>
        </authorList>
    </citation>
    <scope>NUCLEOTIDE SEQUENCE</scope>
</reference>
<proteinExistence type="predicted"/>
<name>A0A0F9LT69_9ZZZZ</name>
<gene>
    <name evidence="2" type="ORF">LCGC14_1159190</name>
</gene>
<protein>
    <submittedName>
        <fullName evidence="2">Uncharacterized protein</fullName>
    </submittedName>
</protein>
<feature type="region of interest" description="Disordered" evidence="1">
    <location>
        <begin position="79"/>
        <end position="121"/>
    </location>
</feature>
<evidence type="ECO:0000313" key="2">
    <source>
        <dbReference type="EMBL" id="KKM98324.1"/>
    </source>
</evidence>